<protein>
    <recommendedName>
        <fullName evidence="3">FAS1 domain-containing protein</fullName>
    </recommendedName>
</protein>
<feature type="domain" description="FAS1" evidence="3">
    <location>
        <begin position="151"/>
        <end position="275"/>
    </location>
</feature>
<dbReference type="InterPro" id="IPR000782">
    <property type="entry name" value="FAS1_domain"/>
</dbReference>
<feature type="region of interest" description="Disordered" evidence="2">
    <location>
        <begin position="319"/>
        <end position="346"/>
    </location>
</feature>
<keyword evidence="5" id="KW-1185">Reference proteome</keyword>
<dbReference type="InterPro" id="IPR036378">
    <property type="entry name" value="FAS1_dom_sf"/>
</dbReference>
<dbReference type="SUPFAM" id="SSF82153">
    <property type="entry name" value="FAS1 domain"/>
    <property type="match status" value="2"/>
</dbReference>
<feature type="domain" description="FAS1" evidence="3">
    <location>
        <begin position="1"/>
        <end position="115"/>
    </location>
</feature>
<comment type="caution">
    <text evidence="4">The sequence shown here is derived from an EMBL/GenBank/DDBJ whole genome shotgun (WGS) entry which is preliminary data.</text>
</comment>
<feature type="region of interest" description="Disordered" evidence="2">
    <location>
        <begin position="361"/>
        <end position="386"/>
    </location>
</feature>
<reference evidence="4" key="1">
    <citation type="submission" date="2022-04" db="EMBL/GenBank/DDBJ databases">
        <title>A functionally conserved STORR gene fusion in Papaver species that diverged 16.8 million years ago.</title>
        <authorList>
            <person name="Catania T."/>
        </authorList>
    </citation>
    <scope>NUCLEOTIDE SEQUENCE</scope>
    <source>
        <strain evidence="4">S-188037</strain>
    </source>
</reference>
<feature type="compositionally biased region" description="Basic and acidic residues" evidence="2">
    <location>
        <begin position="320"/>
        <end position="335"/>
    </location>
</feature>
<evidence type="ECO:0000313" key="4">
    <source>
        <dbReference type="EMBL" id="KAI3953658.1"/>
    </source>
</evidence>
<gene>
    <name evidence="4" type="ORF">MKW98_017482</name>
</gene>
<dbReference type="Gene3D" id="2.30.180.10">
    <property type="entry name" value="FAS1 domain"/>
    <property type="match status" value="2"/>
</dbReference>
<dbReference type="PROSITE" id="PS50213">
    <property type="entry name" value="FAS1"/>
    <property type="match status" value="2"/>
</dbReference>
<evidence type="ECO:0000256" key="1">
    <source>
        <dbReference type="ARBA" id="ARBA00007843"/>
    </source>
</evidence>
<dbReference type="Pfam" id="PF02469">
    <property type="entry name" value="Fasciclin"/>
    <property type="match status" value="2"/>
</dbReference>
<evidence type="ECO:0000259" key="3">
    <source>
        <dbReference type="PROSITE" id="PS50213"/>
    </source>
</evidence>
<name>A0AAD4TE62_9MAGN</name>
<dbReference type="InterPro" id="IPR052806">
    <property type="entry name" value="Fasciclin-like_AGP"/>
</dbReference>
<accession>A0AAD4TE62</accession>
<dbReference type="PANTHER" id="PTHR33985">
    <property type="entry name" value="OS02G0491300 PROTEIN-RELATED"/>
    <property type="match status" value="1"/>
</dbReference>
<dbReference type="PANTHER" id="PTHR33985:SF17">
    <property type="entry name" value="FASCICLIN-LIKE ARABINOGALACTAN PROTEIN 20"/>
    <property type="match status" value="1"/>
</dbReference>
<dbReference type="AlphaFoldDB" id="A0AAD4TE62"/>
<evidence type="ECO:0000313" key="5">
    <source>
        <dbReference type="Proteomes" id="UP001202328"/>
    </source>
</evidence>
<sequence length="386" mass="41828">MSLTLSLVAQTLIFPSPTATIFAPTDLAFVNSGQPNLNLLQYHFSPLKFTIKSLKSLPYGTKIPTLIPNRTLIVTTSPGETDQISINNVRINDSAVLDIGSLTIFAIDHFFDPSFEDFFTLQLSPTPSPKFDLGCKNPFPDDVSSSSNSSMANVTSSLMRLLGYSVMASFLDLQLPDPTRKLTVFAPTDAVLDPFSMNFSSSSVFHRHFLPCKLTASDMLNLVLYGEITVPTLYEGFTVTFTVVGDVLLVNDVPLLYPDIYVSDSIAVHGIQQILTLPIGSLFDEFRGKDTSPTPSPSITQQPIVLAFPAAQTVKTDSVSSKDFDSINGDFHGKDTSPSPPSSITKQPVVATAIPAGETVILDTGSSTDSNSMFDDYHGKNVNEYD</sequence>
<dbReference type="Proteomes" id="UP001202328">
    <property type="component" value="Unassembled WGS sequence"/>
</dbReference>
<dbReference type="EMBL" id="JAJJMB010002020">
    <property type="protein sequence ID" value="KAI3953658.1"/>
    <property type="molecule type" value="Genomic_DNA"/>
</dbReference>
<feature type="compositionally biased region" description="Basic and acidic residues" evidence="2">
    <location>
        <begin position="375"/>
        <end position="386"/>
    </location>
</feature>
<comment type="similarity">
    <text evidence="1">Belongs to the fasciclin-like AGP family.</text>
</comment>
<dbReference type="SMART" id="SM00554">
    <property type="entry name" value="FAS1"/>
    <property type="match status" value="2"/>
</dbReference>
<feature type="compositionally biased region" description="Polar residues" evidence="2">
    <location>
        <begin position="364"/>
        <end position="373"/>
    </location>
</feature>
<evidence type="ECO:0000256" key="2">
    <source>
        <dbReference type="SAM" id="MobiDB-lite"/>
    </source>
</evidence>
<proteinExistence type="inferred from homology"/>
<organism evidence="4 5">
    <name type="scientific">Papaver atlanticum</name>
    <dbReference type="NCBI Taxonomy" id="357466"/>
    <lineage>
        <taxon>Eukaryota</taxon>
        <taxon>Viridiplantae</taxon>
        <taxon>Streptophyta</taxon>
        <taxon>Embryophyta</taxon>
        <taxon>Tracheophyta</taxon>
        <taxon>Spermatophyta</taxon>
        <taxon>Magnoliopsida</taxon>
        <taxon>Ranunculales</taxon>
        <taxon>Papaveraceae</taxon>
        <taxon>Papaveroideae</taxon>
        <taxon>Papaver</taxon>
    </lineage>
</organism>